<feature type="site" description="Transition state stabilizer" evidence="6">
    <location>
        <position position="140"/>
    </location>
</feature>
<keyword evidence="4 5" id="KW-0460">Magnesium</keyword>
<evidence type="ECO:0000313" key="8">
    <source>
        <dbReference type="EMBL" id="EPT04439.1"/>
    </source>
</evidence>
<evidence type="ECO:0000256" key="1">
    <source>
        <dbReference type="ARBA" id="ARBA00007092"/>
    </source>
</evidence>
<feature type="binding site" evidence="5">
    <location>
        <position position="138"/>
    </location>
    <ligand>
        <name>Mg(2+)</name>
        <dbReference type="ChEBI" id="CHEBI:18420"/>
        <label>1</label>
    </ligand>
</feature>
<evidence type="ECO:0000313" key="9">
    <source>
        <dbReference type="Proteomes" id="UP000015241"/>
    </source>
</evidence>
<dbReference type="STRING" id="743788.S8EM76"/>
<protein>
    <recommendedName>
        <fullName evidence="7">Endonuclease/exonuclease/phosphatase domain-containing protein</fullName>
    </recommendedName>
</protein>
<dbReference type="GO" id="GO:0008311">
    <property type="term" value="F:double-stranded DNA 3'-5' DNA exonuclease activity"/>
    <property type="evidence" value="ECO:0007669"/>
    <property type="project" value="TreeGrafter"/>
</dbReference>
<evidence type="ECO:0000256" key="4">
    <source>
        <dbReference type="ARBA" id="ARBA00022842"/>
    </source>
</evidence>
<dbReference type="AlphaFoldDB" id="S8EM76"/>
<dbReference type="EMBL" id="KE504127">
    <property type="protein sequence ID" value="EPT04439.1"/>
    <property type="molecule type" value="Genomic_DNA"/>
</dbReference>
<dbReference type="Pfam" id="PF03372">
    <property type="entry name" value="Exo_endo_phos"/>
    <property type="match status" value="1"/>
</dbReference>
<feature type="non-terminal residue" evidence="8">
    <location>
        <position position="221"/>
    </location>
</feature>
<feature type="site" description="Important for catalytic activity" evidence="6">
    <location>
        <position position="199"/>
    </location>
</feature>
<dbReference type="GO" id="GO:0003906">
    <property type="term" value="F:DNA-(apurinic or apyrimidinic site) endonuclease activity"/>
    <property type="evidence" value="ECO:0007669"/>
    <property type="project" value="TreeGrafter"/>
</dbReference>
<dbReference type="GO" id="GO:0006284">
    <property type="term" value="P:base-excision repair"/>
    <property type="evidence" value="ECO:0007669"/>
    <property type="project" value="TreeGrafter"/>
</dbReference>
<dbReference type="PANTHER" id="PTHR22748:SF4">
    <property type="entry name" value="DNA-(APURINIC OR APYRIMIDINIC SITE) ENDONUCLEASE 2"/>
    <property type="match status" value="1"/>
</dbReference>
<keyword evidence="9" id="KW-1185">Reference proteome</keyword>
<comment type="similarity">
    <text evidence="1">Belongs to the DNA repair enzymes AP/ExoA family.</text>
</comment>
<dbReference type="InterPro" id="IPR004808">
    <property type="entry name" value="AP_endonuc_1"/>
</dbReference>
<dbReference type="GO" id="GO:0005634">
    <property type="term" value="C:nucleus"/>
    <property type="evidence" value="ECO:0007669"/>
    <property type="project" value="TreeGrafter"/>
</dbReference>
<dbReference type="InterPro" id="IPR005135">
    <property type="entry name" value="Endo/exonuclease/phosphatase"/>
</dbReference>
<evidence type="ECO:0000256" key="6">
    <source>
        <dbReference type="PIRSR" id="PIRSR604808-3"/>
    </source>
</evidence>
<proteinExistence type="inferred from homology"/>
<dbReference type="Gene3D" id="3.60.10.10">
    <property type="entry name" value="Endonuclease/exonuclease/phosphatase"/>
    <property type="match status" value="1"/>
</dbReference>
<keyword evidence="2 5" id="KW-0479">Metal-binding</keyword>
<evidence type="ECO:0000256" key="3">
    <source>
        <dbReference type="ARBA" id="ARBA00022801"/>
    </source>
</evidence>
<reference evidence="8 9" key="1">
    <citation type="journal article" date="2012" name="Science">
        <title>The Paleozoic origin of enzymatic lignin decomposition reconstructed from 31 fungal genomes.</title>
        <authorList>
            <person name="Floudas D."/>
            <person name="Binder M."/>
            <person name="Riley R."/>
            <person name="Barry K."/>
            <person name="Blanchette R.A."/>
            <person name="Henrissat B."/>
            <person name="Martinez A.T."/>
            <person name="Otillar R."/>
            <person name="Spatafora J.W."/>
            <person name="Yadav J.S."/>
            <person name="Aerts A."/>
            <person name="Benoit I."/>
            <person name="Boyd A."/>
            <person name="Carlson A."/>
            <person name="Copeland A."/>
            <person name="Coutinho P.M."/>
            <person name="de Vries R.P."/>
            <person name="Ferreira P."/>
            <person name="Findley K."/>
            <person name="Foster B."/>
            <person name="Gaskell J."/>
            <person name="Glotzer D."/>
            <person name="Gorecki P."/>
            <person name="Heitman J."/>
            <person name="Hesse C."/>
            <person name="Hori C."/>
            <person name="Igarashi K."/>
            <person name="Jurgens J.A."/>
            <person name="Kallen N."/>
            <person name="Kersten P."/>
            <person name="Kohler A."/>
            <person name="Kuees U."/>
            <person name="Kumar T.K.A."/>
            <person name="Kuo A."/>
            <person name="LaButti K."/>
            <person name="Larrondo L.F."/>
            <person name="Lindquist E."/>
            <person name="Ling A."/>
            <person name="Lombard V."/>
            <person name="Lucas S."/>
            <person name="Lundell T."/>
            <person name="Martin R."/>
            <person name="McLaughlin D.J."/>
            <person name="Morgenstern I."/>
            <person name="Morin E."/>
            <person name="Murat C."/>
            <person name="Nagy L.G."/>
            <person name="Nolan M."/>
            <person name="Ohm R.A."/>
            <person name="Patyshakuliyeva A."/>
            <person name="Rokas A."/>
            <person name="Ruiz-Duenas F.J."/>
            <person name="Sabat G."/>
            <person name="Salamov A."/>
            <person name="Samejima M."/>
            <person name="Schmutz J."/>
            <person name="Slot J.C."/>
            <person name="St John F."/>
            <person name="Stenlid J."/>
            <person name="Sun H."/>
            <person name="Sun S."/>
            <person name="Syed K."/>
            <person name="Tsang A."/>
            <person name="Wiebenga A."/>
            <person name="Young D."/>
            <person name="Pisabarro A."/>
            <person name="Eastwood D.C."/>
            <person name="Martin F."/>
            <person name="Cullen D."/>
            <person name="Grigoriev I.V."/>
            <person name="Hibbett D.S."/>
        </authorList>
    </citation>
    <scope>NUCLEOTIDE SEQUENCE</scope>
    <source>
        <strain evidence="9">FP-58527</strain>
    </source>
</reference>
<keyword evidence="3" id="KW-0378">Hydrolase</keyword>
<comment type="cofactor">
    <cofactor evidence="5">
        <name>Mg(2+)</name>
        <dbReference type="ChEBI" id="CHEBI:18420"/>
    </cofactor>
    <cofactor evidence="5">
        <name>Mn(2+)</name>
        <dbReference type="ChEBI" id="CHEBI:29035"/>
    </cofactor>
    <text evidence="5">Probably binds two magnesium or manganese ions per subunit.</text>
</comment>
<dbReference type="GO" id="GO:0046872">
    <property type="term" value="F:metal ion binding"/>
    <property type="evidence" value="ECO:0007669"/>
    <property type="project" value="UniProtKB-KW"/>
</dbReference>
<evidence type="ECO:0000259" key="7">
    <source>
        <dbReference type="Pfam" id="PF03372"/>
    </source>
</evidence>
<accession>S8EM76</accession>
<feature type="binding site" evidence="5">
    <location>
        <position position="23"/>
    </location>
    <ligand>
        <name>Mg(2+)</name>
        <dbReference type="ChEBI" id="CHEBI:18420"/>
        <label>1</label>
    </ligand>
</feature>
<keyword evidence="5" id="KW-0464">Manganese</keyword>
<dbReference type="InParanoid" id="S8EM76"/>
<organism evidence="8 9">
    <name type="scientific">Fomitopsis schrenkii</name>
    <name type="common">Brown rot fungus</name>
    <dbReference type="NCBI Taxonomy" id="2126942"/>
    <lineage>
        <taxon>Eukaryota</taxon>
        <taxon>Fungi</taxon>
        <taxon>Dikarya</taxon>
        <taxon>Basidiomycota</taxon>
        <taxon>Agaricomycotina</taxon>
        <taxon>Agaricomycetes</taxon>
        <taxon>Polyporales</taxon>
        <taxon>Fomitopsis</taxon>
    </lineage>
</organism>
<feature type="domain" description="Endonuclease/exonuclease/phosphatase" evidence="7">
    <location>
        <begin position="7"/>
        <end position="215"/>
    </location>
</feature>
<dbReference type="PANTHER" id="PTHR22748">
    <property type="entry name" value="AP ENDONUCLEASE"/>
    <property type="match status" value="1"/>
</dbReference>
<name>S8EM76_FOMSC</name>
<sequence length="221" mass="25291">SNKWLHVNQLMRDKRIGVLVVQETHMDERRRQQVEDLFCQRIRIFATGDPDNPTGKGGVAIVLNKELVDAMAATAVTIKEGRALSAHIPHKQGKGLTVLGIYAPNDPVQNEYLWEDIVAFYDHPLNKGVPRPNIMLGDFNIVEQALDRMPQHEDRRETVEGLRDLLIKLNLHDGWRQMNPAERAFTYHQVATGSQSRIDRIYASKPICRQAREWQTRPTGI</sequence>
<feature type="non-terminal residue" evidence="8">
    <location>
        <position position="1"/>
    </location>
</feature>
<evidence type="ECO:0000256" key="2">
    <source>
        <dbReference type="ARBA" id="ARBA00022723"/>
    </source>
</evidence>
<dbReference type="InterPro" id="IPR036691">
    <property type="entry name" value="Endo/exonu/phosph_ase_sf"/>
</dbReference>
<feature type="binding site" evidence="5">
    <location>
        <position position="140"/>
    </location>
    <ligand>
        <name>Mg(2+)</name>
        <dbReference type="ChEBI" id="CHEBI:18420"/>
        <label>1</label>
    </ligand>
</feature>
<dbReference type="OrthoDB" id="2799478at2759"/>
<evidence type="ECO:0000256" key="5">
    <source>
        <dbReference type="PIRSR" id="PIRSR604808-2"/>
    </source>
</evidence>
<dbReference type="HOGENOM" id="CLU_049840_1_0_1"/>
<dbReference type="eggNOG" id="KOG1294">
    <property type="taxonomic scope" value="Eukaryota"/>
</dbReference>
<dbReference type="Proteomes" id="UP000015241">
    <property type="component" value="Unassembled WGS sequence"/>
</dbReference>
<dbReference type="GO" id="GO:0008081">
    <property type="term" value="F:phosphoric diester hydrolase activity"/>
    <property type="evidence" value="ECO:0007669"/>
    <property type="project" value="TreeGrafter"/>
</dbReference>
<gene>
    <name evidence="8" type="ORF">FOMPIDRAFT_1091164</name>
</gene>
<dbReference type="SUPFAM" id="SSF56219">
    <property type="entry name" value="DNase I-like"/>
    <property type="match status" value="1"/>
</dbReference>